<evidence type="ECO:0000313" key="3">
    <source>
        <dbReference type="Proteomes" id="UP000244128"/>
    </source>
</evidence>
<dbReference type="Gene3D" id="2.60.40.10">
    <property type="entry name" value="Immunoglobulins"/>
    <property type="match status" value="1"/>
</dbReference>
<evidence type="ECO:0008006" key="4">
    <source>
        <dbReference type="Google" id="ProtNLM"/>
    </source>
</evidence>
<evidence type="ECO:0000313" key="2">
    <source>
        <dbReference type="EMBL" id="PTQ77292.1"/>
    </source>
</evidence>
<keyword evidence="1" id="KW-0732">Signal</keyword>
<dbReference type="InterPro" id="IPR036116">
    <property type="entry name" value="FN3_sf"/>
</dbReference>
<dbReference type="AlphaFoldDB" id="A0A2T5I0D0"/>
<proteinExistence type="predicted"/>
<accession>A0A2T5I0D0</accession>
<dbReference type="Proteomes" id="UP000244128">
    <property type="component" value="Unassembled WGS sequence"/>
</dbReference>
<dbReference type="SUPFAM" id="SSF49265">
    <property type="entry name" value="Fibronectin type III"/>
    <property type="match status" value="1"/>
</dbReference>
<organism evidence="2 3">
    <name type="scientific">Nitrosomonas oligotropha</name>
    <dbReference type="NCBI Taxonomy" id="42354"/>
    <lineage>
        <taxon>Bacteria</taxon>
        <taxon>Pseudomonadati</taxon>
        <taxon>Pseudomonadota</taxon>
        <taxon>Betaproteobacteria</taxon>
        <taxon>Nitrosomonadales</taxon>
        <taxon>Nitrosomonadaceae</taxon>
        <taxon>Nitrosomonas</taxon>
    </lineage>
</organism>
<sequence>MIINKRIYRAANAVLFMLMLVIAPIAHAANLLFKSNFGSGVSLSAPTAFYTNGAWQYLTGTDSETGHSWPIKALGSDFSGIQLITIDPIDSSSIGNYITNEVRSVIGPKGNSVQELFQNVKIKGDLGQAGSQAPFLIKRPWTIGDVNDLYMTYWFYYPEDFPSKLTRDVPGAGWRTQFEFKTGGYLNNWQGDYRIGVTIIKGLDGQLYWQTKGDNVANGPWPRIDYWTIDNHAVAVPVGKWFKFEVYWHRSSGSDGRFWAAVDGQVIADYHGPSMGDYNLPVTRIMVNNPYTGGYATVESHSTGLEIWDGFPCGDGMSCLDADSVAPTVPASLVAALKSTTTTTKVKGKTRTISSALVTLSWNASSDNITVAGYNIYRNGTKIAVSTSTGYTDSLGTATGSNYSYTVKAFDAAGNISTSSNAALIVY</sequence>
<dbReference type="InterPro" id="IPR013783">
    <property type="entry name" value="Ig-like_fold"/>
</dbReference>
<dbReference type="EMBL" id="QAOI01000009">
    <property type="protein sequence ID" value="PTQ77292.1"/>
    <property type="molecule type" value="Genomic_DNA"/>
</dbReference>
<name>A0A2T5I0D0_9PROT</name>
<feature type="chain" id="PRO_5015574765" description="Fibronectin type-III domain-containing protein" evidence="1">
    <location>
        <begin position="29"/>
        <end position="427"/>
    </location>
</feature>
<comment type="caution">
    <text evidence="2">The sequence shown here is derived from an EMBL/GenBank/DDBJ whole genome shotgun (WGS) entry which is preliminary data.</text>
</comment>
<feature type="signal peptide" evidence="1">
    <location>
        <begin position="1"/>
        <end position="28"/>
    </location>
</feature>
<evidence type="ECO:0000256" key="1">
    <source>
        <dbReference type="SAM" id="SignalP"/>
    </source>
</evidence>
<protein>
    <recommendedName>
        <fullName evidence="4">Fibronectin type-III domain-containing protein</fullName>
    </recommendedName>
</protein>
<reference evidence="2 3" key="1">
    <citation type="submission" date="2018-04" db="EMBL/GenBank/DDBJ databases">
        <title>Active sludge and wastewater microbial communities from Klosterneuburg, Austria.</title>
        <authorList>
            <person name="Wagner M."/>
        </authorList>
    </citation>
    <scope>NUCLEOTIDE SEQUENCE [LARGE SCALE GENOMIC DNA]</scope>
    <source>
        <strain evidence="2 3">Nm49</strain>
    </source>
</reference>
<dbReference type="RefSeq" id="WP_181258415.1">
    <property type="nucleotide sequence ID" value="NZ_QAOI01000009.1"/>
</dbReference>
<dbReference type="Gene3D" id="2.60.120.200">
    <property type="match status" value="1"/>
</dbReference>
<gene>
    <name evidence="2" type="ORF">C8R26_10977</name>
</gene>